<proteinExistence type="predicted"/>
<gene>
    <name evidence="2" type="ORF">BRPE64_ACDS23640</name>
</gene>
<keyword evidence="3" id="KW-1185">Reference proteome</keyword>
<accession>R4WIE0</accession>
<reference evidence="2 3" key="2">
    <citation type="journal article" date="2018" name="Int. J. Syst. Evol. Microbiol.">
        <title>Burkholderia insecticola sp. nov., a gut symbiotic bacterium of the bean bug Riptortus pedestris.</title>
        <authorList>
            <person name="Takeshita K."/>
            <person name="Tamaki H."/>
            <person name="Ohbayashi T."/>
            <person name="Meng X.-Y."/>
            <person name="Sone T."/>
            <person name="Mitani Y."/>
            <person name="Peeters C."/>
            <person name="Kikuchi Y."/>
            <person name="Vandamme P."/>
        </authorList>
    </citation>
    <scope>NUCLEOTIDE SEQUENCE [LARGE SCALE GENOMIC DNA]</scope>
    <source>
        <strain evidence="2">RPE64</strain>
    </source>
</reference>
<evidence type="ECO:0000256" key="1">
    <source>
        <dbReference type="SAM" id="MobiDB-lite"/>
    </source>
</evidence>
<evidence type="ECO:0000313" key="2">
    <source>
        <dbReference type="EMBL" id="BAN24118.1"/>
    </source>
</evidence>
<organism evidence="2 3">
    <name type="scientific">Caballeronia insecticola</name>
    <dbReference type="NCBI Taxonomy" id="758793"/>
    <lineage>
        <taxon>Bacteria</taxon>
        <taxon>Pseudomonadati</taxon>
        <taxon>Pseudomonadota</taxon>
        <taxon>Betaproteobacteria</taxon>
        <taxon>Burkholderiales</taxon>
        <taxon>Burkholderiaceae</taxon>
        <taxon>Caballeronia</taxon>
    </lineage>
</organism>
<dbReference type="EMBL" id="AP013058">
    <property type="protein sequence ID" value="BAN24118.1"/>
    <property type="molecule type" value="Genomic_DNA"/>
</dbReference>
<sequence length="41" mass="4624">MHSCVAPRGRSNAENRKRRLRTNPCRKAPGGAYCNRARQAL</sequence>
<dbReference type="STRING" id="758793.BRPE64_ACDS23640"/>
<reference evidence="2 3" key="1">
    <citation type="journal article" date="2013" name="Genome Announc.">
        <title>Complete Genome Sequence of Burkholderia sp. Strain RPE64, Bacterial Symbiont of the Bean Bug Riptortus pedestris.</title>
        <authorList>
            <person name="Shibata T.F."/>
            <person name="Maeda T."/>
            <person name="Nikoh N."/>
            <person name="Yamaguchi K."/>
            <person name="Oshima K."/>
            <person name="Hattori M."/>
            <person name="Nishiyama T."/>
            <person name="Hasebe M."/>
            <person name="Fukatsu T."/>
            <person name="Kikuchi Y."/>
            <person name="Shigenobu S."/>
        </authorList>
    </citation>
    <scope>NUCLEOTIDE SEQUENCE [LARGE SCALE GENOMIC DNA]</scope>
</reference>
<dbReference type="PATRIC" id="fig|758793.3.peg.2368"/>
<dbReference type="Proteomes" id="UP000013966">
    <property type="component" value="Chromosome 1"/>
</dbReference>
<feature type="region of interest" description="Disordered" evidence="1">
    <location>
        <begin position="1"/>
        <end position="29"/>
    </location>
</feature>
<dbReference type="AlphaFoldDB" id="R4WIE0"/>
<dbReference type="HOGENOM" id="CLU_3266868_0_0_4"/>
<evidence type="ECO:0000313" key="3">
    <source>
        <dbReference type="Proteomes" id="UP000013966"/>
    </source>
</evidence>
<name>R4WIE0_9BURK</name>
<dbReference type="KEGG" id="buo:BRPE64_ACDS23640"/>
<protein>
    <submittedName>
        <fullName evidence="2">Uncharacterized protein</fullName>
    </submittedName>
</protein>